<evidence type="ECO:0000313" key="2">
    <source>
        <dbReference type="Proteomes" id="UP000821865"/>
    </source>
</evidence>
<dbReference type="EMBL" id="CM023479">
    <property type="protein sequence ID" value="KAH7973988.1"/>
    <property type="molecule type" value="Genomic_DNA"/>
</dbReference>
<evidence type="ECO:0000313" key="1">
    <source>
        <dbReference type="EMBL" id="KAH7973988.1"/>
    </source>
</evidence>
<keyword evidence="2" id="KW-1185">Reference proteome</keyword>
<dbReference type="Proteomes" id="UP000821865">
    <property type="component" value="Chromosome 10"/>
</dbReference>
<proteinExistence type="predicted"/>
<comment type="caution">
    <text evidence="1">The sequence shown here is derived from an EMBL/GenBank/DDBJ whole genome shotgun (WGS) entry which is preliminary data.</text>
</comment>
<sequence>MNIGLRKLTTKKEVDRAIKGTVDKVLVLRFGEEADCLRIDDILNKAAPLLSRMAEVYAVEPHSVPVYTRYFDVTITPATVFFFNGQHIKIESSRGAWLQQHLPVSWQRRGLGFAAVPVGLGGYLMANKTSSSAQEEKLFRAAKLGNADELRRLLAEKSVDPNCRHALGWTPLHVAAISGHRDCVLALLEAGADIDAGDEFSNVYQMAREKQLHSLEVLVVREDEFSNRLSNRASFRGCTALHYAVLTDDTLLVKTLLEKGADPTLANDQNHLPVDYSRNPVMRKLLQEYTDEHIKKRKQREAEERRRFPLEQRVKQVIVGQEGAIALVAATIRRKELGWFDDEHPLVFLFLGSSGIGKTELAKQIAEYLHGGSTGRSSSSGGKGFIRLDMSEYQEKHEVAKLIGSPPGYVGHDDGGQLTQRLRECPNAVVLLDEVDKAHPDVLTVLLQLFDEGRLTDGKGKTVVCKDAIFVMTSNLASEEIAQHATDLRRDAELLALQRQSLQPTGVAEEVSIRSDFKERVVRPILKRHFRRDEFLGRINEIVYFLPFSRKELTVLVTRELEGWTRRAKDKHGIELTWERRVVELLADGYNVHYGARSVKHEVERQVVNRLAEAHEKQLLDSGCAVHLVVEDSDDGGPARITLLVRPKSHRTMDLDLPLSNAAPLGGS</sequence>
<gene>
    <name evidence="1" type="ORF">HPB49_008271</name>
</gene>
<protein>
    <submittedName>
        <fullName evidence="1">Uncharacterized protein</fullName>
    </submittedName>
</protein>
<accession>A0ACB8DNS9</accession>
<name>A0ACB8DNS9_DERSI</name>
<reference evidence="1" key="1">
    <citation type="submission" date="2020-05" db="EMBL/GenBank/DDBJ databases">
        <title>Large-scale comparative analyses of tick genomes elucidate their genetic diversity and vector capacities.</title>
        <authorList>
            <person name="Jia N."/>
            <person name="Wang J."/>
            <person name="Shi W."/>
            <person name="Du L."/>
            <person name="Sun Y."/>
            <person name="Zhan W."/>
            <person name="Jiang J."/>
            <person name="Wang Q."/>
            <person name="Zhang B."/>
            <person name="Ji P."/>
            <person name="Sakyi L.B."/>
            <person name="Cui X."/>
            <person name="Yuan T."/>
            <person name="Jiang B."/>
            <person name="Yang W."/>
            <person name="Lam T.T.-Y."/>
            <person name="Chang Q."/>
            <person name="Ding S."/>
            <person name="Wang X."/>
            <person name="Zhu J."/>
            <person name="Ruan X."/>
            <person name="Zhao L."/>
            <person name="Wei J."/>
            <person name="Que T."/>
            <person name="Du C."/>
            <person name="Cheng J."/>
            <person name="Dai P."/>
            <person name="Han X."/>
            <person name="Huang E."/>
            <person name="Gao Y."/>
            <person name="Liu J."/>
            <person name="Shao H."/>
            <person name="Ye R."/>
            <person name="Li L."/>
            <person name="Wei W."/>
            <person name="Wang X."/>
            <person name="Wang C."/>
            <person name="Yang T."/>
            <person name="Huo Q."/>
            <person name="Li W."/>
            <person name="Guo W."/>
            <person name="Chen H."/>
            <person name="Zhou L."/>
            <person name="Ni X."/>
            <person name="Tian J."/>
            <person name="Zhou Y."/>
            <person name="Sheng Y."/>
            <person name="Liu T."/>
            <person name="Pan Y."/>
            <person name="Xia L."/>
            <person name="Li J."/>
            <person name="Zhao F."/>
            <person name="Cao W."/>
        </authorList>
    </citation>
    <scope>NUCLEOTIDE SEQUENCE</scope>
    <source>
        <strain evidence="1">Dsil-2018</strain>
    </source>
</reference>
<organism evidence="1 2">
    <name type="scientific">Dermacentor silvarum</name>
    <name type="common">Tick</name>
    <dbReference type="NCBI Taxonomy" id="543639"/>
    <lineage>
        <taxon>Eukaryota</taxon>
        <taxon>Metazoa</taxon>
        <taxon>Ecdysozoa</taxon>
        <taxon>Arthropoda</taxon>
        <taxon>Chelicerata</taxon>
        <taxon>Arachnida</taxon>
        <taxon>Acari</taxon>
        <taxon>Parasitiformes</taxon>
        <taxon>Ixodida</taxon>
        <taxon>Ixodoidea</taxon>
        <taxon>Ixodidae</taxon>
        <taxon>Rhipicephalinae</taxon>
        <taxon>Dermacentor</taxon>
    </lineage>
</organism>